<dbReference type="EMBL" id="BSXS01007504">
    <property type="protein sequence ID" value="GME89057.1"/>
    <property type="molecule type" value="Genomic_DNA"/>
</dbReference>
<sequence length="229" mass="25100">MERQLLCLLDWDLSISQHELLSAWKRFLDPIRSDLKKQSKIRNNISKGMLAGSTQTIIVPANNNKTQVPTSAGPCIPTVSIPQVPLQQQAPVAPVAAAPQRVPSRMTSISSLSSVMTTPSATPEPHSRSSSLASLDSTLSHSNSMDSLHSRASSVSSVSSADMNAKHYQTFKTNNFNTGYNNSNNTKQLKQQNSIVNLNNYSLTQFIDSVASREEQELNNLMRQYCGAH</sequence>
<evidence type="ECO:0000313" key="2">
    <source>
        <dbReference type="Proteomes" id="UP001165064"/>
    </source>
</evidence>
<organism evidence="1 2">
    <name type="scientific">Ambrosiozyma monospora</name>
    <name type="common">Yeast</name>
    <name type="synonym">Endomycopsis monosporus</name>
    <dbReference type="NCBI Taxonomy" id="43982"/>
    <lineage>
        <taxon>Eukaryota</taxon>
        <taxon>Fungi</taxon>
        <taxon>Dikarya</taxon>
        <taxon>Ascomycota</taxon>
        <taxon>Saccharomycotina</taxon>
        <taxon>Pichiomycetes</taxon>
        <taxon>Pichiales</taxon>
        <taxon>Pichiaceae</taxon>
        <taxon>Ambrosiozyma</taxon>
    </lineage>
</organism>
<dbReference type="Proteomes" id="UP001165064">
    <property type="component" value="Unassembled WGS sequence"/>
</dbReference>
<proteinExistence type="predicted"/>
<gene>
    <name evidence="1" type="ORF">Amon02_000843100</name>
</gene>
<comment type="caution">
    <text evidence="1">The sequence shown here is derived from an EMBL/GenBank/DDBJ whole genome shotgun (WGS) entry which is preliminary data.</text>
</comment>
<keyword evidence="2" id="KW-1185">Reference proteome</keyword>
<protein>
    <submittedName>
        <fullName evidence="1">Unnamed protein product</fullName>
    </submittedName>
</protein>
<evidence type="ECO:0000313" key="1">
    <source>
        <dbReference type="EMBL" id="GME89057.1"/>
    </source>
</evidence>
<name>A0ACB5TI54_AMBMO</name>
<reference evidence="1" key="1">
    <citation type="submission" date="2023-04" db="EMBL/GenBank/DDBJ databases">
        <title>Ambrosiozyma monospora NBRC 10751.</title>
        <authorList>
            <person name="Ichikawa N."/>
            <person name="Sato H."/>
            <person name="Tonouchi N."/>
        </authorList>
    </citation>
    <scope>NUCLEOTIDE SEQUENCE</scope>
    <source>
        <strain evidence="1">NBRC 10751</strain>
    </source>
</reference>
<accession>A0ACB5TI54</accession>